<evidence type="ECO:0000313" key="1">
    <source>
        <dbReference type="EMBL" id="TDN42543.1"/>
    </source>
</evidence>
<name>A0A4R6DDP3_9MICO</name>
<sequence>MYDLAAPDPVFVWVTFPDRSLEVEGRVKAYTEQLTADKMKRGRRR</sequence>
<dbReference type="Proteomes" id="UP000295764">
    <property type="component" value="Unassembled WGS sequence"/>
</dbReference>
<comment type="caution">
    <text evidence="1">The sequence shown here is derived from an EMBL/GenBank/DDBJ whole genome shotgun (WGS) entry which is preliminary data.</text>
</comment>
<accession>A0A4R6DDP3</accession>
<reference evidence="1 2" key="1">
    <citation type="submission" date="2019-03" db="EMBL/GenBank/DDBJ databases">
        <title>Genomic analyses of the natural microbiome of Caenorhabditis elegans.</title>
        <authorList>
            <person name="Samuel B."/>
        </authorList>
    </citation>
    <scope>NUCLEOTIDE SEQUENCE [LARGE SCALE GENOMIC DNA]</scope>
    <source>
        <strain evidence="1 2">JUb65</strain>
    </source>
</reference>
<dbReference type="RefSeq" id="WP_166645749.1">
    <property type="nucleotide sequence ID" value="NZ_SNVW01000011.1"/>
</dbReference>
<gene>
    <name evidence="1" type="ORF">EDF64_11118</name>
</gene>
<dbReference type="EMBL" id="SNVW01000011">
    <property type="protein sequence ID" value="TDN42543.1"/>
    <property type="molecule type" value="Genomic_DNA"/>
</dbReference>
<protein>
    <submittedName>
        <fullName evidence="1">Uncharacterized protein</fullName>
    </submittedName>
</protein>
<organism evidence="1 2">
    <name type="scientific">Curtobacterium flaccumfaciens</name>
    <dbReference type="NCBI Taxonomy" id="2035"/>
    <lineage>
        <taxon>Bacteria</taxon>
        <taxon>Bacillati</taxon>
        <taxon>Actinomycetota</taxon>
        <taxon>Actinomycetes</taxon>
        <taxon>Micrococcales</taxon>
        <taxon>Microbacteriaceae</taxon>
        <taxon>Curtobacterium</taxon>
    </lineage>
</organism>
<proteinExistence type="predicted"/>
<dbReference type="AlphaFoldDB" id="A0A4R6DDP3"/>
<evidence type="ECO:0000313" key="2">
    <source>
        <dbReference type="Proteomes" id="UP000295764"/>
    </source>
</evidence>